<feature type="compositionally biased region" description="Low complexity" evidence="1">
    <location>
        <begin position="40"/>
        <end position="52"/>
    </location>
</feature>
<dbReference type="EMBL" id="JBFOLK010000013">
    <property type="protein sequence ID" value="KAL2467026.1"/>
    <property type="molecule type" value="Genomic_DNA"/>
</dbReference>
<organism evidence="2 3">
    <name type="scientific">Abeliophyllum distichum</name>
    <dbReference type="NCBI Taxonomy" id="126358"/>
    <lineage>
        <taxon>Eukaryota</taxon>
        <taxon>Viridiplantae</taxon>
        <taxon>Streptophyta</taxon>
        <taxon>Embryophyta</taxon>
        <taxon>Tracheophyta</taxon>
        <taxon>Spermatophyta</taxon>
        <taxon>Magnoliopsida</taxon>
        <taxon>eudicotyledons</taxon>
        <taxon>Gunneridae</taxon>
        <taxon>Pentapetalae</taxon>
        <taxon>asterids</taxon>
        <taxon>lamiids</taxon>
        <taxon>Lamiales</taxon>
        <taxon>Oleaceae</taxon>
        <taxon>Forsythieae</taxon>
        <taxon>Abeliophyllum</taxon>
    </lineage>
</organism>
<feature type="compositionally biased region" description="Polar residues" evidence="1">
    <location>
        <begin position="1"/>
        <end position="11"/>
    </location>
</feature>
<name>A0ABD1PSX4_9LAMI</name>
<feature type="region of interest" description="Disordered" evidence="1">
    <location>
        <begin position="1"/>
        <end position="119"/>
    </location>
</feature>
<evidence type="ECO:0000313" key="3">
    <source>
        <dbReference type="Proteomes" id="UP001604336"/>
    </source>
</evidence>
<dbReference type="AlphaFoldDB" id="A0ABD1PSX4"/>
<evidence type="ECO:0000256" key="1">
    <source>
        <dbReference type="SAM" id="MobiDB-lite"/>
    </source>
</evidence>
<feature type="compositionally biased region" description="Basic and acidic residues" evidence="1">
    <location>
        <begin position="80"/>
        <end position="99"/>
    </location>
</feature>
<protein>
    <submittedName>
        <fullName evidence="2">Uncharacterized protein</fullName>
    </submittedName>
</protein>
<dbReference type="Proteomes" id="UP001604336">
    <property type="component" value="Unassembled WGS sequence"/>
</dbReference>
<keyword evidence="3" id="KW-1185">Reference proteome</keyword>
<accession>A0ABD1PSX4</accession>
<comment type="caution">
    <text evidence="2">The sequence shown here is derived from an EMBL/GenBank/DDBJ whole genome shotgun (WGS) entry which is preliminary data.</text>
</comment>
<evidence type="ECO:0000313" key="2">
    <source>
        <dbReference type="EMBL" id="KAL2467026.1"/>
    </source>
</evidence>
<proteinExistence type="predicted"/>
<feature type="compositionally biased region" description="Polar residues" evidence="1">
    <location>
        <begin position="18"/>
        <end position="31"/>
    </location>
</feature>
<gene>
    <name evidence="2" type="ORF">Adt_42877</name>
</gene>
<sequence>MSSGSDNLQNRSDVRTKPSIQDESPLSSSSFEAVGEVNQASPTSCSSTPSASGKKVSPTVPLKKVGSRKRTDVGVPEMRGSLDKRDAPAVRALDEELRRSATKASMARSRITAEELEDL</sequence>
<reference evidence="3" key="1">
    <citation type="submission" date="2024-07" db="EMBL/GenBank/DDBJ databases">
        <title>Two chromosome-level genome assemblies of Korean endemic species Abeliophyllum distichum and Forsythia ovata (Oleaceae).</title>
        <authorList>
            <person name="Jang H."/>
        </authorList>
    </citation>
    <scope>NUCLEOTIDE SEQUENCE [LARGE SCALE GENOMIC DNA]</scope>
</reference>